<evidence type="ECO:0000313" key="10">
    <source>
        <dbReference type="EMBL" id="JAC72130.1"/>
    </source>
</evidence>
<reference evidence="10" key="1">
    <citation type="submission" date="2014-05" db="EMBL/GenBank/DDBJ databases">
        <title>The transcriptome of the halophilic microalga Tetraselmis sp. GSL018 isolated from the Great Salt Lake, Utah.</title>
        <authorList>
            <person name="Jinkerson R.E."/>
            <person name="D'Adamo S."/>
            <person name="Posewitz M.C."/>
        </authorList>
    </citation>
    <scope>NUCLEOTIDE SEQUENCE</scope>
    <source>
        <strain evidence="10">GSL018</strain>
    </source>
</reference>
<gene>
    <name evidence="10" type="ORF">TSPGSL018_415</name>
</gene>
<organism evidence="10">
    <name type="scientific">Tetraselmis sp. GSL018</name>
    <dbReference type="NCBI Taxonomy" id="582737"/>
    <lineage>
        <taxon>Eukaryota</taxon>
        <taxon>Viridiplantae</taxon>
        <taxon>Chlorophyta</taxon>
        <taxon>core chlorophytes</taxon>
        <taxon>Chlorodendrophyceae</taxon>
        <taxon>Chlorodendrales</taxon>
        <taxon>Chlorodendraceae</taxon>
        <taxon>Tetraselmis</taxon>
    </lineage>
</organism>
<keyword evidence="3" id="KW-0150">Chloroplast</keyword>
<protein>
    <submittedName>
        <fullName evidence="10">Early light-induced protein 6</fullName>
    </submittedName>
</protein>
<dbReference type="GO" id="GO:0016020">
    <property type="term" value="C:membrane"/>
    <property type="evidence" value="ECO:0007669"/>
    <property type="project" value="UniProtKB-SubCell"/>
</dbReference>
<dbReference type="EMBL" id="GBEZ01013900">
    <property type="protein sequence ID" value="JAC72130.1"/>
    <property type="molecule type" value="Transcribed_RNA"/>
</dbReference>
<proteinExistence type="inferred from homology"/>
<comment type="subcellular location">
    <subcellularLocation>
        <location evidence="1">Membrane</location>
        <topology evidence="1">Multi-pass membrane protein</topology>
    </subcellularLocation>
    <subcellularLocation>
        <location evidence="2">Plastid</location>
        <location evidence="2">Chloroplast</location>
    </subcellularLocation>
</comment>
<evidence type="ECO:0000256" key="2">
    <source>
        <dbReference type="ARBA" id="ARBA00004229"/>
    </source>
</evidence>
<evidence type="ECO:0000256" key="3">
    <source>
        <dbReference type="ARBA" id="ARBA00022528"/>
    </source>
</evidence>
<evidence type="ECO:0000256" key="7">
    <source>
        <dbReference type="ARBA" id="ARBA00023136"/>
    </source>
</evidence>
<evidence type="ECO:0000256" key="8">
    <source>
        <dbReference type="ARBA" id="ARBA00037956"/>
    </source>
</evidence>
<feature type="transmembrane region" description="Helical" evidence="9">
    <location>
        <begin position="138"/>
        <end position="156"/>
    </location>
</feature>
<dbReference type="SUPFAM" id="SSF103511">
    <property type="entry name" value="Chlorophyll a-b binding protein"/>
    <property type="match status" value="1"/>
</dbReference>
<evidence type="ECO:0000256" key="5">
    <source>
        <dbReference type="ARBA" id="ARBA00022692"/>
    </source>
</evidence>
<evidence type="ECO:0000256" key="9">
    <source>
        <dbReference type="SAM" id="Phobius"/>
    </source>
</evidence>
<dbReference type="GO" id="GO:0009507">
    <property type="term" value="C:chloroplast"/>
    <property type="evidence" value="ECO:0007669"/>
    <property type="project" value="UniProtKB-SubCell"/>
</dbReference>
<dbReference type="PANTHER" id="PTHR14154">
    <property type="entry name" value="UPF0041 BRAIN PROTEIN 44-RELATED"/>
    <property type="match status" value="1"/>
</dbReference>
<dbReference type="AlphaFoldDB" id="A0A061RNC1"/>
<evidence type="ECO:0000256" key="6">
    <source>
        <dbReference type="ARBA" id="ARBA00022989"/>
    </source>
</evidence>
<keyword evidence="4" id="KW-0934">Plastid</keyword>
<name>A0A061RNC1_9CHLO</name>
<feature type="transmembrane region" description="Helical" evidence="9">
    <location>
        <begin position="101"/>
        <end position="118"/>
    </location>
</feature>
<keyword evidence="5 9" id="KW-0812">Transmembrane</keyword>
<dbReference type="Gene3D" id="1.10.3460.10">
    <property type="entry name" value="Chlorophyll a/b binding protein domain"/>
    <property type="match status" value="1"/>
</dbReference>
<comment type="similarity">
    <text evidence="8">Belongs to the ELIP/psbS family.</text>
</comment>
<keyword evidence="7 9" id="KW-0472">Membrane</keyword>
<keyword evidence="6 9" id="KW-1133">Transmembrane helix</keyword>
<dbReference type="InterPro" id="IPR022796">
    <property type="entry name" value="Chloroa_b-bind"/>
</dbReference>
<accession>A0A061RNC1</accession>
<evidence type="ECO:0000256" key="1">
    <source>
        <dbReference type="ARBA" id="ARBA00004141"/>
    </source>
</evidence>
<evidence type="ECO:0000256" key="4">
    <source>
        <dbReference type="ARBA" id="ARBA00022640"/>
    </source>
</evidence>
<sequence>MYCNSLQLRNAMSYRVWKNSSCFTRAPARRSVVRAENDAGNFYSPKKGPRPLSIKEAFSFYGPGPELINGRLAMLGFIASAAAELSSGQTVFQQFTGPSQFWVVYFSALTSVASLIPLTAEGVTDTKYGPFTPAAEKLNGRAAMVGIAVMIFYEAVKQVPLF</sequence>
<dbReference type="Pfam" id="PF00504">
    <property type="entry name" value="Chloroa_b-bind"/>
    <property type="match status" value="1"/>
</dbReference>